<keyword evidence="1" id="KW-1133">Transmembrane helix</keyword>
<keyword evidence="1" id="KW-0472">Membrane</keyword>
<dbReference type="RefSeq" id="WP_011131411.1">
    <property type="nucleotide sequence ID" value="NC_005071.1"/>
</dbReference>
<evidence type="ECO:0000256" key="1">
    <source>
        <dbReference type="SAM" id="Phobius"/>
    </source>
</evidence>
<gene>
    <name evidence="2" type="ordered locus">PMT_2046</name>
</gene>
<organism evidence="2 3">
    <name type="scientific">Prochlorococcus marinus (strain MIT 9313)</name>
    <dbReference type="NCBI Taxonomy" id="74547"/>
    <lineage>
        <taxon>Bacteria</taxon>
        <taxon>Bacillati</taxon>
        <taxon>Cyanobacteriota</taxon>
        <taxon>Cyanophyceae</taxon>
        <taxon>Synechococcales</taxon>
        <taxon>Prochlorococcaceae</taxon>
        <taxon>Prochlorococcus</taxon>
    </lineage>
</organism>
<dbReference type="AlphaFoldDB" id="Q7V4B4"/>
<proteinExistence type="predicted"/>
<dbReference type="HOGENOM" id="CLU_1106668_0_0_3"/>
<dbReference type="Proteomes" id="UP000001423">
    <property type="component" value="Chromosome"/>
</dbReference>
<keyword evidence="1" id="KW-0812">Transmembrane</keyword>
<feature type="transmembrane region" description="Helical" evidence="1">
    <location>
        <begin position="153"/>
        <end position="175"/>
    </location>
</feature>
<protein>
    <submittedName>
        <fullName evidence="2">Uncharacterized protein</fullName>
    </submittedName>
</protein>
<name>Q7V4B4_PROMM</name>
<accession>Q7V4B4</accession>
<dbReference type="eggNOG" id="ENOG5033RG0">
    <property type="taxonomic scope" value="Bacteria"/>
</dbReference>
<feature type="transmembrane region" description="Helical" evidence="1">
    <location>
        <begin position="220"/>
        <end position="240"/>
    </location>
</feature>
<dbReference type="EMBL" id="BX548175">
    <property type="protein sequence ID" value="CAE22220.1"/>
    <property type="molecule type" value="Genomic_DNA"/>
</dbReference>
<evidence type="ECO:0000313" key="3">
    <source>
        <dbReference type="Proteomes" id="UP000001423"/>
    </source>
</evidence>
<feature type="transmembrane region" description="Helical" evidence="1">
    <location>
        <begin position="70"/>
        <end position="96"/>
    </location>
</feature>
<evidence type="ECO:0000313" key="2">
    <source>
        <dbReference type="EMBL" id="CAE22220.1"/>
    </source>
</evidence>
<feature type="transmembrane region" description="Helical" evidence="1">
    <location>
        <begin position="116"/>
        <end position="141"/>
    </location>
</feature>
<reference evidence="2 3" key="1">
    <citation type="journal article" date="2003" name="Nature">
        <title>Genome divergence in two Prochlorococcus ecotypes reflects oceanic niche differentiation.</title>
        <authorList>
            <person name="Rocap G."/>
            <person name="Larimer F.W."/>
            <person name="Lamerdin J.E."/>
            <person name="Malfatti S."/>
            <person name="Chain P."/>
            <person name="Ahlgren N.A."/>
            <person name="Arellano A."/>
            <person name="Coleman M."/>
            <person name="Hauser L."/>
            <person name="Hess W.R."/>
            <person name="Johnson Z.I."/>
            <person name="Land M.L."/>
            <person name="Lindell D."/>
            <person name="Post A.F."/>
            <person name="Regala W."/>
            <person name="Shah M."/>
            <person name="Shaw S.L."/>
            <person name="Steglich C."/>
            <person name="Sullivan M.B."/>
            <person name="Ting C.S."/>
            <person name="Tolonen A."/>
            <person name="Webb E.A."/>
            <person name="Zinser E.R."/>
            <person name="Chisholm S.W."/>
        </authorList>
    </citation>
    <scope>NUCLEOTIDE SEQUENCE [LARGE SCALE GENOMIC DNA]</scope>
    <source>
        <strain evidence="3">MIT 9313</strain>
    </source>
</reference>
<keyword evidence="3" id="KW-1185">Reference proteome</keyword>
<feature type="transmembrane region" description="Helical" evidence="1">
    <location>
        <begin position="28"/>
        <end position="50"/>
    </location>
</feature>
<dbReference type="KEGG" id="pmt:PMT_2046"/>
<sequence length="256" mass="27533">MATTPTGSSLQVLKAVEDGWNAFCKAPWSFLLFQILVGVVTLPFIGIAALGGTRIAAVKEVAWLHPVLGYLLLVVGLIGYIIVVLWGIVGLIRGAWTALDGQKPDFAVFTRWDQSSSWRLLGSLILYIVVIAVASVIAYLIGLGLGQINQALIVIPSIALAIFAIWFLVTQQFLVQNSLLGSKNSANALSSGIDVINPSWWIVLWLLIVEAVIHAIAATFHYGGLFVMVPAMVCISTAAYRQLFGSTDNTGLLKPN</sequence>
<feature type="transmembrane region" description="Helical" evidence="1">
    <location>
        <begin position="195"/>
        <end position="213"/>
    </location>
</feature>